<dbReference type="GO" id="GO:0042783">
    <property type="term" value="P:symbiont-mediated evasion of host immune response"/>
    <property type="evidence" value="ECO:0007669"/>
    <property type="project" value="InterPro"/>
</dbReference>
<dbReference type="SUPFAM" id="SSF58087">
    <property type="entry name" value="Variant surface glycoprotein (N-terminal domain)"/>
    <property type="match status" value="1"/>
</dbReference>
<evidence type="ECO:0000256" key="7">
    <source>
        <dbReference type="SAM" id="Coils"/>
    </source>
</evidence>
<dbReference type="Gene3D" id="3.90.150.10">
    <property type="entry name" value="Variant Surface Glycoprotein, subunit A domain 1"/>
    <property type="match status" value="1"/>
</dbReference>
<dbReference type="Proteomes" id="UP000000702">
    <property type="component" value="Unassembled WGS sequence"/>
</dbReference>
<keyword evidence="11" id="KW-1185">Reference proteome</keyword>
<dbReference type="InterPro" id="IPR001812">
    <property type="entry name" value="Trypano_VSG_A_N_dom"/>
</dbReference>
<evidence type="ECO:0000256" key="3">
    <source>
        <dbReference type="ARBA" id="ARBA00022622"/>
    </source>
</evidence>
<accession>F9WGG8</accession>
<dbReference type="GO" id="GO:0098552">
    <property type="term" value="C:side of membrane"/>
    <property type="evidence" value="ECO:0007669"/>
    <property type="project" value="UniProtKB-KW"/>
</dbReference>
<keyword evidence="7" id="KW-0175">Coiled coil</keyword>
<comment type="caution">
    <text evidence="10">The sequence shown here is derived from an EMBL/GenBank/DDBJ whole genome shotgun (WGS) entry which is preliminary data.</text>
</comment>
<comment type="subcellular location">
    <subcellularLocation>
        <location evidence="1">Cell membrane</location>
        <topology evidence="1">Lipid-anchor</topology>
        <topology evidence="1">GPI-anchor</topology>
    </subcellularLocation>
</comment>
<evidence type="ECO:0000256" key="4">
    <source>
        <dbReference type="ARBA" id="ARBA00023136"/>
    </source>
</evidence>
<evidence type="ECO:0000256" key="6">
    <source>
        <dbReference type="ARBA" id="ARBA00023288"/>
    </source>
</evidence>
<evidence type="ECO:0000256" key="2">
    <source>
        <dbReference type="ARBA" id="ARBA00022475"/>
    </source>
</evidence>
<evidence type="ECO:0000256" key="1">
    <source>
        <dbReference type="ARBA" id="ARBA00004609"/>
    </source>
</evidence>
<keyword evidence="2" id="KW-1003">Cell membrane</keyword>
<evidence type="ECO:0000256" key="5">
    <source>
        <dbReference type="ARBA" id="ARBA00023180"/>
    </source>
</evidence>
<keyword evidence="6" id="KW-0449">Lipoprotein</keyword>
<keyword evidence="3" id="KW-0336">GPI-anchor</keyword>
<dbReference type="EMBL" id="CAEQ01002269">
    <property type="protein sequence ID" value="CCD16404.1"/>
    <property type="molecule type" value="Genomic_DNA"/>
</dbReference>
<keyword evidence="8" id="KW-1133">Transmembrane helix</keyword>
<evidence type="ECO:0000313" key="10">
    <source>
        <dbReference type="EMBL" id="CCD16404.1"/>
    </source>
</evidence>
<feature type="transmembrane region" description="Helical" evidence="8">
    <location>
        <begin position="21"/>
        <end position="40"/>
    </location>
</feature>
<keyword evidence="8" id="KW-0812">Transmembrane</keyword>
<keyword evidence="4 8" id="KW-0472">Membrane</keyword>
<organism evidence="10 11">
    <name type="scientific">Trypanosoma congolense (strain IL3000)</name>
    <dbReference type="NCBI Taxonomy" id="1068625"/>
    <lineage>
        <taxon>Eukaryota</taxon>
        <taxon>Discoba</taxon>
        <taxon>Euglenozoa</taxon>
        <taxon>Kinetoplastea</taxon>
        <taxon>Metakinetoplastina</taxon>
        <taxon>Trypanosomatida</taxon>
        <taxon>Trypanosomatidae</taxon>
        <taxon>Trypanosoma</taxon>
        <taxon>Nannomonas</taxon>
    </lineage>
</organism>
<dbReference type="Pfam" id="PF00913">
    <property type="entry name" value="Trypan_glycop"/>
    <property type="match status" value="1"/>
</dbReference>
<dbReference type="GO" id="GO:0005886">
    <property type="term" value="C:plasma membrane"/>
    <property type="evidence" value="ECO:0007669"/>
    <property type="project" value="UniProtKB-SubCell"/>
</dbReference>
<name>F9WGG8_TRYCI</name>
<feature type="coiled-coil region" evidence="7">
    <location>
        <begin position="115"/>
        <end position="142"/>
    </location>
</feature>
<dbReference type="VEuPathDB" id="TriTrypDB:TcIL3000_0_13280"/>
<keyword evidence="10" id="KW-0675">Receptor</keyword>
<reference evidence="11" key="1">
    <citation type="submission" date="2011-07" db="EMBL/GenBank/DDBJ databases">
        <title>Divergent evolution of antigenic variation in African trypanosomes.</title>
        <authorList>
            <person name="Jackson A.P."/>
            <person name="Berry A."/>
            <person name="Allison H.C."/>
            <person name="Burton P."/>
            <person name="Anderson J."/>
            <person name="Aslett M."/>
            <person name="Brown R."/>
            <person name="Corton N."/>
            <person name="Harris D."/>
            <person name="Hauser H."/>
            <person name="Gamble J."/>
            <person name="Gilderthorp R."/>
            <person name="McQuillan J."/>
            <person name="Quail M.A."/>
            <person name="Sanders M."/>
            <person name="Van Tonder A."/>
            <person name="Ginger M.L."/>
            <person name="Donelson J.E."/>
            <person name="Field M.C."/>
            <person name="Barry J.D."/>
            <person name="Berriman M."/>
            <person name="Hertz-Fowler C."/>
        </authorList>
    </citation>
    <scope>NUCLEOTIDE SEQUENCE [LARGE SCALE GENOMIC DNA]</scope>
    <source>
        <strain evidence="11">IL3000</strain>
    </source>
</reference>
<dbReference type="AlphaFoldDB" id="F9WGG8"/>
<proteinExistence type="predicted"/>
<protein>
    <submittedName>
        <fullName evidence="10">Transferrin receptor-like, ESAG6-like</fullName>
    </submittedName>
</protein>
<keyword evidence="5" id="KW-0325">Glycoprotein</keyword>
<sequence length="407" mass="44206">MHKVTNKVEQRLTVMVMELRINWWWLVASSVFMAWSSAFGEGNAPKAIPTKAGAAICTLSKTLKEVTPWATQQVEEGSAKVTNLEMKLLEWQTKWVQSKAQGKGSEACKMTGLLFRQVRKEIDKVREEVERLEKEASKAAAFAANSAGRLDEFITVFANAKGESNGFCLGDTNAAKPEDLRDCFSKTDFSEESLVDIGERASAQEPNLFSKIEGIKYSFLSSHFTAGSGGGCNLIKGDTGGILKSTSLEKSLWWGGGVLTIGKGFDGVLNGSNLGPGEIANDTKEGKNALWTADPATQIVHLKNASDAFKAFKAVQETIQEKVKSIEDKMEGCLTGQEPGENNTEQNATTEQTPNTLTCFDNVARIAADLKEKGALLARYQKVKGWIPPSSASHPTTQFLGLLLTLL</sequence>
<evidence type="ECO:0000313" key="11">
    <source>
        <dbReference type="Proteomes" id="UP000000702"/>
    </source>
</evidence>
<evidence type="ECO:0000256" key="8">
    <source>
        <dbReference type="SAM" id="Phobius"/>
    </source>
</evidence>
<reference evidence="10 11" key="2">
    <citation type="journal article" date="2012" name="Proc. Natl. Acad. Sci. U.S.A.">
        <title>Antigenic diversity is generated by distinct evolutionary mechanisms in African trypanosome species.</title>
        <authorList>
            <person name="Jackson A.P."/>
            <person name="Berry A."/>
            <person name="Aslett M."/>
            <person name="Allison H.C."/>
            <person name="Burton P."/>
            <person name="Vavrova-Anderson J."/>
            <person name="Brown R."/>
            <person name="Browne H."/>
            <person name="Corton N."/>
            <person name="Hauser H."/>
            <person name="Gamble J."/>
            <person name="Gilderthorp R."/>
            <person name="Marcello L."/>
            <person name="McQuillan J."/>
            <person name="Otto T.D."/>
            <person name="Quail M.A."/>
            <person name="Sanders M.J."/>
            <person name="van Tonder A."/>
            <person name="Ginger M.L."/>
            <person name="Field M.C."/>
            <person name="Barry J.D."/>
            <person name="Hertz-Fowler C."/>
            <person name="Berriman M."/>
        </authorList>
    </citation>
    <scope>NUCLEOTIDE SEQUENCE [LARGE SCALE GENOMIC DNA]</scope>
    <source>
        <strain evidence="10 11">IL3000</strain>
    </source>
</reference>
<evidence type="ECO:0000259" key="9">
    <source>
        <dbReference type="Pfam" id="PF00913"/>
    </source>
</evidence>
<gene>
    <name evidence="10" type="ORF">TCIL3000_0_13280</name>
</gene>
<feature type="domain" description="Trypanosome variant surface glycoprotein A-type N-terminal" evidence="9">
    <location>
        <begin position="36"/>
        <end position="322"/>
    </location>
</feature>